<keyword evidence="5 9" id="KW-0479">Metal-binding</keyword>
<evidence type="ECO:0000256" key="8">
    <source>
        <dbReference type="ARBA" id="ARBA00023186"/>
    </source>
</evidence>
<organism evidence="11 12">
    <name type="scientific">Clostridium bornimense</name>
    <dbReference type="NCBI Taxonomy" id="1216932"/>
    <lineage>
        <taxon>Bacteria</taxon>
        <taxon>Bacillati</taxon>
        <taxon>Bacillota</taxon>
        <taxon>Clostridia</taxon>
        <taxon>Eubacteriales</taxon>
        <taxon>Clostridiaceae</taxon>
        <taxon>Clostridium</taxon>
    </lineage>
</organism>
<evidence type="ECO:0000256" key="7">
    <source>
        <dbReference type="ARBA" id="ARBA00023014"/>
    </source>
</evidence>
<dbReference type="InterPro" id="IPR010723">
    <property type="entry name" value="HemN_C"/>
</dbReference>
<evidence type="ECO:0000256" key="3">
    <source>
        <dbReference type="ARBA" id="ARBA00022617"/>
    </source>
</evidence>
<dbReference type="SFLD" id="SFLDG01082">
    <property type="entry name" value="B12-binding_domain_containing"/>
    <property type="match status" value="1"/>
</dbReference>
<keyword evidence="12" id="KW-1185">Reference proteome</keyword>
<dbReference type="GO" id="GO:0005737">
    <property type="term" value="C:cytoplasm"/>
    <property type="evidence" value="ECO:0007669"/>
    <property type="project" value="UniProtKB-SubCell"/>
</dbReference>
<dbReference type="GO" id="GO:0006779">
    <property type="term" value="P:porphyrin-containing compound biosynthetic process"/>
    <property type="evidence" value="ECO:0007669"/>
    <property type="project" value="InterPro"/>
</dbReference>
<evidence type="ECO:0000256" key="4">
    <source>
        <dbReference type="ARBA" id="ARBA00022691"/>
    </source>
</evidence>
<dbReference type="PANTHER" id="PTHR13932:SF5">
    <property type="entry name" value="RADICAL S-ADENOSYL METHIONINE DOMAIN-CONTAINING PROTEIN 1, MITOCHONDRIAL"/>
    <property type="match status" value="1"/>
</dbReference>
<dbReference type="InterPro" id="IPR004559">
    <property type="entry name" value="HemW-like"/>
</dbReference>
<keyword evidence="9" id="KW-0004">4Fe-4S</keyword>
<evidence type="ECO:0000256" key="6">
    <source>
        <dbReference type="ARBA" id="ARBA00023004"/>
    </source>
</evidence>
<sequence>MSSLYIHIPFCKNKCFYCDFPSYSCMENSIEEYLNALEKEAKSRAKDTYDTIFIGGGTPTHLSERQIEKLGDIISNIKMSNNCEFTMEGNPGTLTKEKLCMMKDIGVNRLSMGLQSTNNDLLKFIGRIHKYEDFLKNYNDAREVGFENINADLMFGLPGQSLQEYKKSIKSLIDLGLDHISAYSLIIEEGTKFYELYNNDKLKLPDEEVERDMYRITLEELEKGGYHQYEISNFSKEKKECKHNIVYWTLNNYIGIGSSAASYCSHKRLKNVNNIGEYIDRINKKGNAIEEVIENSIKDDMEEFVFMGLRMIKGISIEEFYKRYNKRIEDIYGDVINKYTNMDLLKIACGNMFLTKRGIEVSNYIMSDFIL</sequence>
<dbReference type="RefSeq" id="WP_044037877.1">
    <property type="nucleotide sequence ID" value="NZ_HG917868.1"/>
</dbReference>
<comment type="similarity">
    <text evidence="1">Belongs to the anaerobic coproporphyrinogen-III oxidase family. HemW subfamily.</text>
</comment>
<gene>
    <name evidence="11" type="primary">hemN</name>
    <name evidence="11" type="ORF">CM240_1483</name>
</gene>
<dbReference type="NCBIfam" id="TIGR00539">
    <property type="entry name" value="hemN_rel"/>
    <property type="match status" value="1"/>
</dbReference>
<accession>W6S2W2</accession>
<dbReference type="eggNOG" id="COG0635">
    <property type="taxonomic scope" value="Bacteria"/>
</dbReference>
<keyword evidence="6 9" id="KW-0408">Iron</keyword>
<protein>
    <recommendedName>
        <fullName evidence="2 9">Heme chaperone HemW</fullName>
    </recommendedName>
</protein>
<dbReference type="InterPro" id="IPR058240">
    <property type="entry name" value="rSAM_sf"/>
</dbReference>
<keyword evidence="9" id="KW-0963">Cytoplasm</keyword>
<keyword evidence="7 9" id="KW-0411">Iron-sulfur</keyword>
<keyword evidence="4 9" id="KW-0949">S-adenosyl-L-methionine</keyword>
<dbReference type="Gene3D" id="3.20.20.70">
    <property type="entry name" value="Aldolase class I"/>
    <property type="match status" value="1"/>
</dbReference>
<dbReference type="KEGG" id="clt:CM240_1483"/>
<dbReference type="SUPFAM" id="SSF102114">
    <property type="entry name" value="Radical SAM enzymes"/>
    <property type="match status" value="1"/>
</dbReference>
<reference evidence="11 12" key="1">
    <citation type="submission" date="2013-11" db="EMBL/GenBank/DDBJ databases">
        <title>Complete genome sequence of Clostridum sp. M2/40.</title>
        <authorList>
            <person name="Wibberg D."/>
            <person name="Puehler A."/>
            <person name="Schlueter A."/>
        </authorList>
    </citation>
    <scope>NUCLEOTIDE SEQUENCE [LARGE SCALE GENOMIC DNA]</scope>
    <source>
        <strain evidence="12">M2/40</strain>
    </source>
</reference>
<comment type="subcellular location">
    <subcellularLocation>
        <location evidence="9">Cytoplasm</location>
    </subcellularLocation>
</comment>
<evidence type="ECO:0000256" key="9">
    <source>
        <dbReference type="RuleBase" id="RU364116"/>
    </source>
</evidence>
<dbReference type="SMART" id="SM00729">
    <property type="entry name" value="Elp3"/>
    <property type="match status" value="1"/>
</dbReference>
<evidence type="ECO:0000259" key="10">
    <source>
        <dbReference type="PROSITE" id="PS51918"/>
    </source>
</evidence>
<dbReference type="SFLD" id="SFLDS00029">
    <property type="entry name" value="Radical_SAM"/>
    <property type="match status" value="1"/>
</dbReference>
<dbReference type="InterPro" id="IPR006638">
    <property type="entry name" value="Elp3/MiaA/NifB-like_rSAM"/>
</dbReference>
<dbReference type="SFLD" id="SFLDF00288">
    <property type="entry name" value="HemN-like__clustered_with_nucl"/>
    <property type="match status" value="1"/>
</dbReference>
<evidence type="ECO:0000256" key="5">
    <source>
        <dbReference type="ARBA" id="ARBA00022723"/>
    </source>
</evidence>
<dbReference type="PROSITE" id="PS51918">
    <property type="entry name" value="RADICAL_SAM"/>
    <property type="match status" value="1"/>
</dbReference>
<keyword evidence="11" id="KW-0560">Oxidoreductase</keyword>
<dbReference type="Pfam" id="PF04055">
    <property type="entry name" value="Radical_SAM"/>
    <property type="match status" value="1"/>
</dbReference>
<dbReference type="GO" id="GO:0051539">
    <property type="term" value="F:4 iron, 4 sulfur cluster binding"/>
    <property type="evidence" value="ECO:0007669"/>
    <property type="project" value="UniProtKB-UniRule"/>
</dbReference>
<dbReference type="InterPro" id="IPR034505">
    <property type="entry name" value="Coproporphyrinogen-III_oxidase"/>
</dbReference>
<dbReference type="GO" id="GO:0046872">
    <property type="term" value="F:metal ion binding"/>
    <property type="evidence" value="ECO:0007669"/>
    <property type="project" value="UniProtKB-UniRule"/>
</dbReference>
<evidence type="ECO:0000313" key="11">
    <source>
        <dbReference type="EMBL" id="CDM68642.1"/>
    </source>
</evidence>
<dbReference type="GO" id="GO:0004109">
    <property type="term" value="F:coproporphyrinogen oxidase activity"/>
    <property type="evidence" value="ECO:0007669"/>
    <property type="project" value="InterPro"/>
</dbReference>
<proteinExistence type="inferred from homology"/>
<comment type="function">
    <text evidence="9">Probably acts as a heme chaperone, transferring heme to an unknown acceptor. Binds one molecule of heme per monomer, possibly covalently. Binds 1 [4Fe-4S] cluster. The cluster is coordinated with 3 cysteines and an exchangeable S-adenosyl-L-methionine.</text>
</comment>
<evidence type="ECO:0000313" key="12">
    <source>
        <dbReference type="Proteomes" id="UP000019426"/>
    </source>
</evidence>
<evidence type="ECO:0000256" key="1">
    <source>
        <dbReference type="ARBA" id="ARBA00006100"/>
    </source>
</evidence>
<keyword evidence="3 9" id="KW-0349">Heme</keyword>
<dbReference type="PANTHER" id="PTHR13932">
    <property type="entry name" value="COPROPORPHYRINIGEN III OXIDASE"/>
    <property type="match status" value="1"/>
</dbReference>
<dbReference type="Pfam" id="PF06969">
    <property type="entry name" value="HemN_C"/>
    <property type="match status" value="1"/>
</dbReference>
<feature type="domain" description="Radical SAM core" evidence="10">
    <location>
        <begin position="1"/>
        <end position="227"/>
    </location>
</feature>
<dbReference type="SFLD" id="SFLDF00562">
    <property type="entry name" value="HemN-like__clustered_with_heat"/>
    <property type="match status" value="1"/>
</dbReference>
<dbReference type="Proteomes" id="UP000019426">
    <property type="component" value="Chromosome M2/40_rep1"/>
</dbReference>
<dbReference type="HOGENOM" id="CLU_027579_2_2_9"/>
<dbReference type="STRING" id="1216932.CM240_1483"/>
<dbReference type="InterPro" id="IPR013785">
    <property type="entry name" value="Aldolase_TIM"/>
</dbReference>
<dbReference type="EMBL" id="HG917868">
    <property type="protein sequence ID" value="CDM68642.1"/>
    <property type="molecule type" value="Genomic_DNA"/>
</dbReference>
<dbReference type="CDD" id="cd01335">
    <property type="entry name" value="Radical_SAM"/>
    <property type="match status" value="1"/>
</dbReference>
<dbReference type="SFLD" id="SFLDG01065">
    <property type="entry name" value="anaerobic_coproporphyrinogen-I"/>
    <property type="match status" value="1"/>
</dbReference>
<dbReference type="PATRIC" id="fig|1216932.3.peg.1476"/>
<dbReference type="AlphaFoldDB" id="W6S2W2"/>
<name>W6S2W2_9CLOT</name>
<dbReference type="OrthoDB" id="9808022at2"/>
<dbReference type="InterPro" id="IPR007197">
    <property type="entry name" value="rSAM"/>
</dbReference>
<evidence type="ECO:0000256" key="2">
    <source>
        <dbReference type="ARBA" id="ARBA00017228"/>
    </source>
</evidence>
<keyword evidence="8 9" id="KW-0143">Chaperone</keyword>